<evidence type="ECO:0000259" key="2">
    <source>
        <dbReference type="Pfam" id="PF20153"/>
    </source>
</evidence>
<name>A0A0C3QJQ2_9AGAM</name>
<dbReference type="Pfam" id="PF20153">
    <property type="entry name" value="DUF6535"/>
    <property type="match status" value="1"/>
</dbReference>
<evidence type="ECO:0000256" key="1">
    <source>
        <dbReference type="SAM" id="Phobius"/>
    </source>
</evidence>
<reference evidence="3 4" key="1">
    <citation type="submission" date="2014-04" db="EMBL/GenBank/DDBJ databases">
        <authorList>
            <consortium name="DOE Joint Genome Institute"/>
            <person name="Kuo A."/>
            <person name="Girlanda M."/>
            <person name="Perotto S."/>
            <person name="Kohler A."/>
            <person name="Nagy L.G."/>
            <person name="Floudas D."/>
            <person name="Copeland A."/>
            <person name="Barry K.W."/>
            <person name="Cichocki N."/>
            <person name="Veneault-Fourrey C."/>
            <person name="LaButti K."/>
            <person name="Lindquist E.A."/>
            <person name="Lipzen A."/>
            <person name="Lundell T."/>
            <person name="Morin E."/>
            <person name="Murat C."/>
            <person name="Sun H."/>
            <person name="Tunlid A."/>
            <person name="Henrissat B."/>
            <person name="Grigoriev I.V."/>
            <person name="Hibbett D.S."/>
            <person name="Martin F."/>
            <person name="Nordberg H.P."/>
            <person name="Cantor M.N."/>
            <person name="Hua S.X."/>
        </authorList>
    </citation>
    <scope>NUCLEOTIDE SEQUENCE [LARGE SCALE GENOMIC DNA]</scope>
    <source>
        <strain evidence="3 4">MUT 4182</strain>
    </source>
</reference>
<feature type="domain" description="DUF6535" evidence="2">
    <location>
        <begin position="71"/>
        <end position="176"/>
    </location>
</feature>
<dbReference type="AlphaFoldDB" id="A0A0C3QJQ2"/>
<dbReference type="Proteomes" id="UP000054248">
    <property type="component" value="Unassembled WGS sequence"/>
</dbReference>
<evidence type="ECO:0000313" key="3">
    <source>
        <dbReference type="EMBL" id="KIO27376.1"/>
    </source>
</evidence>
<evidence type="ECO:0000313" key="4">
    <source>
        <dbReference type="Proteomes" id="UP000054248"/>
    </source>
</evidence>
<feature type="transmembrane region" description="Helical" evidence="1">
    <location>
        <begin position="227"/>
        <end position="246"/>
    </location>
</feature>
<proteinExistence type="predicted"/>
<feature type="transmembrane region" description="Helical" evidence="1">
    <location>
        <begin position="155"/>
        <end position="175"/>
    </location>
</feature>
<reference evidence="4" key="2">
    <citation type="submission" date="2015-01" db="EMBL/GenBank/DDBJ databases">
        <title>Evolutionary Origins and Diversification of the Mycorrhizal Mutualists.</title>
        <authorList>
            <consortium name="DOE Joint Genome Institute"/>
            <consortium name="Mycorrhizal Genomics Consortium"/>
            <person name="Kohler A."/>
            <person name="Kuo A."/>
            <person name="Nagy L.G."/>
            <person name="Floudas D."/>
            <person name="Copeland A."/>
            <person name="Barry K.W."/>
            <person name="Cichocki N."/>
            <person name="Veneault-Fourrey C."/>
            <person name="LaButti K."/>
            <person name="Lindquist E.A."/>
            <person name="Lipzen A."/>
            <person name="Lundell T."/>
            <person name="Morin E."/>
            <person name="Murat C."/>
            <person name="Riley R."/>
            <person name="Ohm R."/>
            <person name="Sun H."/>
            <person name="Tunlid A."/>
            <person name="Henrissat B."/>
            <person name="Grigoriev I.V."/>
            <person name="Hibbett D.S."/>
            <person name="Martin F."/>
        </authorList>
    </citation>
    <scope>NUCLEOTIDE SEQUENCE [LARGE SCALE GENOMIC DNA]</scope>
    <source>
        <strain evidence="4">MUT 4182</strain>
    </source>
</reference>
<dbReference type="HOGENOM" id="CLU_016402_0_0_1"/>
<feature type="transmembrane region" description="Helical" evidence="1">
    <location>
        <begin position="55"/>
        <end position="73"/>
    </location>
</feature>
<dbReference type="InterPro" id="IPR045338">
    <property type="entry name" value="DUF6535"/>
</dbReference>
<organism evidence="3 4">
    <name type="scientific">Tulasnella calospora MUT 4182</name>
    <dbReference type="NCBI Taxonomy" id="1051891"/>
    <lineage>
        <taxon>Eukaryota</taxon>
        <taxon>Fungi</taxon>
        <taxon>Dikarya</taxon>
        <taxon>Basidiomycota</taxon>
        <taxon>Agaricomycotina</taxon>
        <taxon>Agaricomycetes</taxon>
        <taxon>Cantharellales</taxon>
        <taxon>Tulasnellaceae</taxon>
        <taxon>Tulasnella</taxon>
    </lineage>
</organism>
<keyword evidence="1" id="KW-0472">Membrane</keyword>
<protein>
    <recommendedName>
        <fullName evidence="2">DUF6535 domain-containing protein</fullName>
    </recommendedName>
</protein>
<sequence>MNTTAYAFEQPMTEPPEIPARFGEDGGKFYYYYDQLADDLDEDLTKRLKSQLDGLLIFAGLFAGLVKGGNATINAETDLPSATFSPPSAIYPVNVLFAVSLTCALMSSFLAVLGQQWLVYYRKRCGGGAEHQRKEQLRRQLGAQRCRLELVLDDILPGLLQVSLAIFCIAFILYLRTLSGPMSSIVAAIVGIALVITVGAAVCATWDRMCPYQSPLSHLFCWTLDRLKPMPVSLMWLFIFLKAYLYELLWARSRTERHLDAGELNSFTEALQMEELQVNHWELAQEITSRELTRVGRKEETANDLIVASVKRVILTSEHPAALIHAATNICAIDEKESLRQLLNDAEFVERFHDLFSIFSESAEKLPTQLQAVPAAATKAFATAILHLALSVGTIMDMARPKGRALAINNPPQAQPALSKGLVQAFCSLAKNVRLENNLLDGDLKDVNHLRLLGTLLHALFWGSLFSASDCKRYLRRAIKVLANLNTSHQLVCTLTCAVKMYVLYPKSGYHEEETERYERLAALFELAKSTYDDRHSSTKVQSLSEALQLSVELCNGENGDRSEVYWICLGVFGHACELKSVDLAGVFTPMGRLMRNIELDIRHPGIQESYQEQLRGYKDQYVAILSRRVADNLFFYITDEWCESLTGTLQYIREFADPHEPGHPENRVTLDLFRLLLTGLQRQTREDQIRDLVEEYERFGAWVDMGGCAKTIGRLNRDPELFWCPYAGR</sequence>
<feature type="transmembrane region" description="Helical" evidence="1">
    <location>
        <begin position="93"/>
        <end position="114"/>
    </location>
</feature>
<dbReference type="EMBL" id="KN823010">
    <property type="protein sequence ID" value="KIO27376.1"/>
    <property type="molecule type" value="Genomic_DNA"/>
</dbReference>
<keyword evidence="4" id="KW-1185">Reference proteome</keyword>
<feature type="transmembrane region" description="Helical" evidence="1">
    <location>
        <begin position="181"/>
        <end position="206"/>
    </location>
</feature>
<accession>A0A0C3QJQ2</accession>
<keyword evidence="1" id="KW-0812">Transmembrane</keyword>
<dbReference type="OrthoDB" id="3206280at2759"/>
<keyword evidence="1" id="KW-1133">Transmembrane helix</keyword>
<gene>
    <name evidence="3" type="ORF">M407DRAFT_23425</name>
</gene>